<name>A0AAV4CUU9_9GAST</name>
<dbReference type="SUPFAM" id="SSF49758">
    <property type="entry name" value="Calpain large subunit, middle domain (domain III)"/>
    <property type="match status" value="1"/>
</dbReference>
<dbReference type="Pfam" id="PF01067">
    <property type="entry name" value="Calpain_III"/>
    <property type="match status" value="1"/>
</dbReference>
<keyword evidence="4" id="KW-0788">Thiol protease</keyword>
<dbReference type="FunFam" id="3.90.70.10:FF:000001">
    <property type="entry name" value="Calpain-1 catalytic subunit"/>
    <property type="match status" value="1"/>
</dbReference>
<dbReference type="InterPro" id="IPR022682">
    <property type="entry name" value="Calpain_domain_III"/>
</dbReference>
<feature type="active site" evidence="5">
    <location>
        <position position="180"/>
    </location>
</feature>
<evidence type="ECO:0000256" key="2">
    <source>
        <dbReference type="ARBA" id="ARBA00022670"/>
    </source>
</evidence>
<evidence type="ECO:0000256" key="5">
    <source>
        <dbReference type="PIRSR" id="PIRSR622684-1"/>
    </source>
</evidence>
<keyword evidence="10" id="KW-1185">Reference proteome</keyword>
<dbReference type="PROSITE" id="PS50203">
    <property type="entry name" value="CALPAIN_CAT"/>
    <property type="match status" value="1"/>
</dbReference>
<comment type="caution">
    <text evidence="6">Lacks conserved residue(s) required for the propagation of feature annotation.</text>
</comment>
<dbReference type="GO" id="GO:0005737">
    <property type="term" value="C:cytoplasm"/>
    <property type="evidence" value="ECO:0007669"/>
    <property type="project" value="TreeGrafter"/>
</dbReference>
<dbReference type="SUPFAM" id="SSF54001">
    <property type="entry name" value="Cysteine proteinases"/>
    <property type="match status" value="1"/>
</dbReference>
<dbReference type="PANTHER" id="PTHR10183">
    <property type="entry name" value="CALPAIN"/>
    <property type="match status" value="1"/>
</dbReference>
<evidence type="ECO:0000313" key="10">
    <source>
        <dbReference type="Proteomes" id="UP000735302"/>
    </source>
</evidence>
<keyword evidence="2" id="KW-0645">Protease</keyword>
<dbReference type="GO" id="GO:0006508">
    <property type="term" value="P:proteolysis"/>
    <property type="evidence" value="ECO:0007669"/>
    <property type="project" value="UniProtKB-KW"/>
</dbReference>
<evidence type="ECO:0000256" key="7">
    <source>
        <dbReference type="SAM" id="MobiDB-lite"/>
    </source>
</evidence>
<comment type="similarity">
    <text evidence="1">Belongs to the peptidase C2 family.</text>
</comment>
<dbReference type="Gene3D" id="3.90.70.10">
    <property type="entry name" value="Cysteine proteinases"/>
    <property type="match status" value="1"/>
</dbReference>
<evidence type="ECO:0000256" key="1">
    <source>
        <dbReference type="ARBA" id="ARBA00007623"/>
    </source>
</evidence>
<reference evidence="9 10" key="1">
    <citation type="journal article" date="2021" name="Elife">
        <title>Chloroplast acquisition without the gene transfer in kleptoplastic sea slugs, Plakobranchus ocellatus.</title>
        <authorList>
            <person name="Maeda T."/>
            <person name="Takahashi S."/>
            <person name="Yoshida T."/>
            <person name="Shimamura S."/>
            <person name="Takaki Y."/>
            <person name="Nagai Y."/>
            <person name="Toyoda A."/>
            <person name="Suzuki Y."/>
            <person name="Arimoto A."/>
            <person name="Ishii H."/>
            <person name="Satoh N."/>
            <person name="Nishiyama T."/>
            <person name="Hasebe M."/>
            <person name="Maruyama T."/>
            <person name="Minagawa J."/>
            <person name="Obokata J."/>
            <person name="Shigenobu S."/>
        </authorList>
    </citation>
    <scope>NUCLEOTIDE SEQUENCE [LARGE SCALE GENOMIC DNA]</scope>
</reference>
<evidence type="ECO:0000259" key="8">
    <source>
        <dbReference type="PROSITE" id="PS50203"/>
    </source>
</evidence>
<feature type="active site" evidence="5">
    <location>
        <position position="152"/>
    </location>
</feature>
<dbReference type="InterPro" id="IPR036213">
    <property type="entry name" value="Calpain_III_sf"/>
</dbReference>
<dbReference type="CDD" id="cd00214">
    <property type="entry name" value="Calpain_III"/>
    <property type="match status" value="1"/>
</dbReference>
<dbReference type="InterPro" id="IPR001300">
    <property type="entry name" value="Peptidase_C2_calpain_cat"/>
</dbReference>
<evidence type="ECO:0000256" key="6">
    <source>
        <dbReference type="PROSITE-ProRule" id="PRU00239"/>
    </source>
</evidence>
<dbReference type="Proteomes" id="UP000735302">
    <property type="component" value="Unassembled WGS sequence"/>
</dbReference>
<feature type="region of interest" description="Disordered" evidence="7">
    <location>
        <begin position="398"/>
        <end position="417"/>
    </location>
</feature>
<dbReference type="Gene3D" id="2.60.120.380">
    <property type="match status" value="1"/>
</dbReference>
<dbReference type="PANTHER" id="PTHR10183:SF433">
    <property type="entry name" value="CALPAIN-A-RELATED"/>
    <property type="match status" value="1"/>
</dbReference>
<dbReference type="GO" id="GO:0004198">
    <property type="term" value="F:calcium-dependent cysteine-type endopeptidase activity"/>
    <property type="evidence" value="ECO:0007669"/>
    <property type="project" value="InterPro"/>
</dbReference>
<dbReference type="AlphaFoldDB" id="A0AAV4CUU9"/>
<dbReference type="InterPro" id="IPR033883">
    <property type="entry name" value="C2_III"/>
</dbReference>
<comment type="caution">
    <text evidence="9">The sequence shown here is derived from an EMBL/GenBank/DDBJ whole genome shotgun (WGS) entry which is preliminary data.</text>
</comment>
<feature type="domain" description="Calpain catalytic" evidence="8">
    <location>
        <begin position="79"/>
        <end position="240"/>
    </location>
</feature>
<sequence length="417" mass="47463">MSRRTRHSILPNRSTTSKYEQSDRFARLANQNYEDILRKCTAKNILFEDPEFPATDATLFYTKKPPRPFVWKRPKVTALQGSYEALKGGQTSEAMVDFTGGVTETFDLKKAPKDLFNIMRKACSKGSLMGCSIGAKPSEIEAKQSNGLVKGHAYSVTAVREVDIQTQRLRQKIPMVRVRNPWGNEREWTGRWSDKSSEWALVSDKEKEELGLTFEDDGEFWMMFEDFVSNFERLEICNLGVDSQGSEGARSWESRQESGAWVRGCSAGGCRNFPISFHTNPQYRMTLTDPDDEDDEDTCGIVIALMQKNRRNMKKEGKQNLTIGFSIYKLEDPNTGPLDREYFNYHASTARSPSFINSREIIGRFKLPPGSYVVVPSTFNPNLEADFLLRIFTEKPFDSRPVTSPYARDKNSECSNG</sequence>
<keyword evidence="3" id="KW-0378">Hydrolase</keyword>
<dbReference type="EMBL" id="BLXT01006999">
    <property type="protein sequence ID" value="GFO35633.1"/>
    <property type="molecule type" value="Genomic_DNA"/>
</dbReference>
<dbReference type="InterPro" id="IPR022683">
    <property type="entry name" value="Calpain_III"/>
</dbReference>
<feature type="compositionally biased region" description="Basic and acidic residues" evidence="7">
    <location>
        <begin position="407"/>
        <end position="417"/>
    </location>
</feature>
<organism evidence="9 10">
    <name type="scientific">Plakobranchus ocellatus</name>
    <dbReference type="NCBI Taxonomy" id="259542"/>
    <lineage>
        <taxon>Eukaryota</taxon>
        <taxon>Metazoa</taxon>
        <taxon>Spiralia</taxon>
        <taxon>Lophotrochozoa</taxon>
        <taxon>Mollusca</taxon>
        <taxon>Gastropoda</taxon>
        <taxon>Heterobranchia</taxon>
        <taxon>Euthyneura</taxon>
        <taxon>Panpulmonata</taxon>
        <taxon>Sacoglossa</taxon>
        <taxon>Placobranchoidea</taxon>
        <taxon>Plakobranchidae</taxon>
        <taxon>Plakobranchus</taxon>
    </lineage>
</organism>
<evidence type="ECO:0000256" key="3">
    <source>
        <dbReference type="ARBA" id="ARBA00022801"/>
    </source>
</evidence>
<dbReference type="SMART" id="SM00720">
    <property type="entry name" value="calpain_III"/>
    <property type="match status" value="1"/>
</dbReference>
<evidence type="ECO:0000256" key="4">
    <source>
        <dbReference type="ARBA" id="ARBA00022807"/>
    </source>
</evidence>
<protein>
    <submittedName>
        <fullName evidence="9">Calpain-a-like</fullName>
    </submittedName>
</protein>
<evidence type="ECO:0000313" key="9">
    <source>
        <dbReference type="EMBL" id="GFO35633.1"/>
    </source>
</evidence>
<dbReference type="SMART" id="SM00230">
    <property type="entry name" value="CysPc"/>
    <property type="match status" value="1"/>
</dbReference>
<dbReference type="FunFam" id="2.60.120.380:FF:000002">
    <property type="entry name" value="calpain-3 isoform X1"/>
    <property type="match status" value="1"/>
</dbReference>
<dbReference type="InterPro" id="IPR038765">
    <property type="entry name" value="Papain-like_cys_pep_sf"/>
</dbReference>
<gene>
    <name evidence="9" type="ORF">PoB_006213800</name>
</gene>
<proteinExistence type="inferred from homology"/>
<accession>A0AAV4CUU9</accession>
<dbReference type="Pfam" id="PF00648">
    <property type="entry name" value="Peptidase_C2"/>
    <property type="match status" value="1"/>
</dbReference>
<dbReference type="InterPro" id="IPR022684">
    <property type="entry name" value="Calpain_cysteine_protease"/>
</dbReference>